<feature type="coiled-coil region" evidence="8">
    <location>
        <begin position="6"/>
        <end position="40"/>
    </location>
</feature>
<evidence type="ECO:0000256" key="3">
    <source>
        <dbReference type="ARBA" id="ARBA00022771"/>
    </source>
</evidence>
<evidence type="ECO:0000259" key="10">
    <source>
        <dbReference type="PROSITE" id="PS50178"/>
    </source>
</evidence>
<feature type="repeat" description="ANK" evidence="6">
    <location>
        <begin position="940"/>
        <end position="961"/>
    </location>
</feature>
<dbReference type="Gene3D" id="3.30.710.10">
    <property type="entry name" value="Potassium Channel Kv1.1, Chain A"/>
    <property type="match status" value="1"/>
</dbReference>
<dbReference type="InterPro" id="IPR000306">
    <property type="entry name" value="Znf_FYVE"/>
</dbReference>
<dbReference type="EMBL" id="VZTT01065906">
    <property type="protein sequence ID" value="NXU04487.1"/>
    <property type="molecule type" value="Genomic_DNA"/>
</dbReference>
<dbReference type="SMART" id="SM00225">
    <property type="entry name" value="BTB"/>
    <property type="match status" value="1"/>
</dbReference>
<evidence type="ECO:0000313" key="11">
    <source>
        <dbReference type="EMBL" id="NXU04487.1"/>
    </source>
</evidence>
<dbReference type="PANTHER" id="PTHR24123">
    <property type="entry name" value="ANKYRIN REPEAT-CONTAINING"/>
    <property type="match status" value="1"/>
</dbReference>
<evidence type="ECO:0000256" key="7">
    <source>
        <dbReference type="PROSITE-ProRule" id="PRU00091"/>
    </source>
</evidence>
<dbReference type="Pfam" id="PF12796">
    <property type="entry name" value="Ank_2"/>
    <property type="match status" value="5"/>
</dbReference>
<sequence length="1138" mass="125746">CLAEEVAKLEKHLMLLRQEYVKLQKKLVDTERRCNVLAAEANQDNASDTFISRLLTIVAELYQQEQYSDLKIKVGDKHIRAHKFVLAARSDTWSLANLASTEELDLSDADPEVTMAMLRWIYTDELELREDDIFLTELMKLANKFQLQLLRERCEKGVMSLVNVRNCIRFYQTAEELSASTLLNYCAEIIASHWDDLRKEDFSSMSAQLLYKMFKSKTEYPLHKAIKVEREDVVFLYLIEMDSQLPGKLNELDHNGDLALDLALAQRLESIATTLVNYKADVDRADKRGWSLLHKAIQRDQETPLHLVASYSPKKHSPDVMAEMAQIAQSLLQAGANPNMQDSKGRTPLHVSIVVRNEPVFSQLLQCKQLDLELKDHEGSTALWLAVQYITVSSDQSVNPFEDAPVVNGTSFDENSFAARLIQRGSNTDAPDTVTGNCLLQRAAGAGNEAASLFLATHGAKVNHQNKWGETPLHTACRHGLANLTAELLQQGANPNIQTAEAVLGQKDASAPPSAENVHLQTPLHMAIAYNHPDVVSVILEQKANALHATNNLQIIPDFSLKDSRDQTVLGLALWTGMHTIAAQLLGSGASINDTMSDGQTLLHMAIQRQDSKSALFLLEHQADINVRTQDGETALQLAIQNQLPLVVDAICTRGADMSVPDEKGNPPLWLALENNLEDIASTLVRHGCDATCWGSGPSGCSQTLLHRAIDENSEQIACFLIRSGCDVNSPRKPGPNGEGEEEAHDGQTPLHLAACWGLEEVIQCLLEFGANVNAQDAEGRTPIHVAISNQHNVIIQLMISHPDIKLNVRDRQGMTPFACAMTYKNNKAAEAILKREPGAAEQVSWECSNHAGFVTALVCGNSCSTSQFCFILLWLYMQSICQIPILLLGNCRYLLAGAQVNELTKHRQTALHLAAQQDLPTICSVLLENGVDFAAVDENGNNALHLAVMHGRLNNIRVLLTECNVDAEAFNIRGQSPMHILGQYGKDNAAAICDLFLECMPEYPLDKPDAEGNTVLLLAYMKGNANLCRAIVRAGARLGVNNNQGVNIFNYQVATKQLLFRLLDMLTKEPPWCDGSNCYECAAKFGVTTRKHHCRHCGRLLCHKCSTKEIPIIKFDLNKPVRVCNICFDVLTLGGVS</sequence>
<dbReference type="AlphaFoldDB" id="A0A7L3HG73"/>
<dbReference type="SUPFAM" id="SSF54695">
    <property type="entry name" value="POZ domain"/>
    <property type="match status" value="1"/>
</dbReference>
<feature type="repeat" description="ANK" evidence="6">
    <location>
        <begin position="1012"/>
        <end position="1044"/>
    </location>
</feature>
<feature type="repeat" description="ANK" evidence="6">
    <location>
        <begin position="300"/>
        <end position="343"/>
    </location>
</feature>
<evidence type="ECO:0000256" key="1">
    <source>
        <dbReference type="ARBA" id="ARBA00022723"/>
    </source>
</evidence>
<feature type="repeat" description="ANK" evidence="6">
    <location>
        <begin position="631"/>
        <end position="663"/>
    </location>
</feature>
<feature type="domain" description="BTB" evidence="9">
    <location>
        <begin position="68"/>
        <end position="130"/>
    </location>
</feature>
<evidence type="ECO:0000256" key="2">
    <source>
        <dbReference type="ARBA" id="ARBA00022737"/>
    </source>
</evidence>
<dbReference type="InterPro" id="IPR051165">
    <property type="entry name" value="Multifunctional_ANK_Repeat"/>
</dbReference>
<dbReference type="CDD" id="cd18303">
    <property type="entry name" value="BTB_POZ_Rank-5"/>
    <property type="match status" value="1"/>
</dbReference>
<keyword evidence="1" id="KW-0479">Metal-binding</keyword>
<feature type="repeat" description="ANK" evidence="6">
    <location>
        <begin position="598"/>
        <end position="630"/>
    </location>
</feature>
<dbReference type="PROSITE" id="PS50097">
    <property type="entry name" value="BTB"/>
    <property type="match status" value="1"/>
</dbReference>
<feature type="non-terminal residue" evidence="11">
    <location>
        <position position="1138"/>
    </location>
</feature>
<dbReference type="CDD" id="cd15728">
    <property type="entry name" value="FYVE_ANFY1"/>
    <property type="match status" value="1"/>
</dbReference>
<dbReference type="PRINTS" id="PR01415">
    <property type="entry name" value="ANKYRIN"/>
</dbReference>
<evidence type="ECO:0000256" key="8">
    <source>
        <dbReference type="SAM" id="Coils"/>
    </source>
</evidence>
<organism evidence="11 12">
    <name type="scientific">Buphagus erythrorhynchus</name>
    <name type="common">red-billed oxpecker</name>
    <dbReference type="NCBI Taxonomy" id="245048"/>
    <lineage>
        <taxon>Eukaryota</taxon>
        <taxon>Metazoa</taxon>
        <taxon>Chordata</taxon>
        <taxon>Craniata</taxon>
        <taxon>Vertebrata</taxon>
        <taxon>Euteleostomi</taxon>
        <taxon>Archelosauria</taxon>
        <taxon>Archosauria</taxon>
        <taxon>Dinosauria</taxon>
        <taxon>Saurischia</taxon>
        <taxon>Theropoda</taxon>
        <taxon>Coelurosauria</taxon>
        <taxon>Aves</taxon>
        <taxon>Neognathae</taxon>
        <taxon>Neoaves</taxon>
        <taxon>Telluraves</taxon>
        <taxon>Australaves</taxon>
        <taxon>Passeriformes</taxon>
        <taxon>Sturnidae</taxon>
        <taxon>Buphagus</taxon>
    </lineage>
</organism>
<dbReference type="SUPFAM" id="SSF48403">
    <property type="entry name" value="Ankyrin repeat"/>
    <property type="match status" value="3"/>
</dbReference>
<dbReference type="InterPro" id="IPR002110">
    <property type="entry name" value="Ankyrin_rpt"/>
</dbReference>
<keyword evidence="2" id="KW-0677">Repeat</keyword>
<feature type="repeat" description="ANK" evidence="6">
    <location>
        <begin position="519"/>
        <end position="551"/>
    </location>
</feature>
<dbReference type="Pfam" id="PF00023">
    <property type="entry name" value="Ank"/>
    <property type="match status" value="2"/>
</dbReference>
<dbReference type="InterPro" id="IPR036770">
    <property type="entry name" value="Ankyrin_rpt-contain_sf"/>
</dbReference>
<dbReference type="SMART" id="SM00064">
    <property type="entry name" value="FYVE"/>
    <property type="match status" value="1"/>
</dbReference>
<keyword evidence="4" id="KW-0862">Zinc</keyword>
<name>A0A7L3HG73_9PASS</name>
<comment type="caution">
    <text evidence="11">The sequence shown here is derived from an EMBL/GenBank/DDBJ whole genome shotgun (WGS) entry which is preliminary data.</text>
</comment>
<dbReference type="Pfam" id="PF01363">
    <property type="entry name" value="FYVE"/>
    <property type="match status" value="1"/>
</dbReference>
<evidence type="ECO:0000313" key="12">
    <source>
        <dbReference type="Proteomes" id="UP000566314"/>
    </source>
</evidence>
<dbReference type="FunFam" id="1.25.40.20:FF:000116">
    <property type="entry name" value="Ankyrin repeat and FYVE domain containing 1"/>
    <property type="match status" value="1"/>
</dbReference>
<dbReference type="FunFam" id="3.30.40.10:FF:000104">
    <property type="entry name" value="Ankyrin repeat and FYVE domain-containing 1"/>
    <property type="match status" value="1"/>
</dbReference>
<feature type="repeat" description="ANK" evidence="6">
    <location>
        <begin position="468"/>
        <end position="500"/>
    </location>
</feature>
<keyword evidence="3 7" id="KW-0863">Zinc-finger</keyword>
<dbReference type="Pfam" id="PF00651">
    <property type="entry name" value="BTB"/>
    <property type="match status" value="1"/>
</dbReference>
<dbReference type="PANTHER" id="PTHR24123:SF130">
    <property type="entry name" value="ANKYRIN REPEAT AND FYVE DOMAIN CONTAINING 1"/>
    <property type="match status" value="1"/>
</dbReference>
<dbReference type="PROSITE" id="PS50178">
    <property type="entry name" value="ZF_FYVE"/>
    <property type="match status" value="1"/>
</dbReference>
<dbReference type="InterPro" id="IPR017455">
    <property type="entry name" value="Znf_FYVE-rel"/>
</dbReference>
<dbReference type="PROSITE" id="PS50297">
    <property type="entry name" value="ANK_REP_REGION"/>
    <property type="match status" value="6"/>
</dbReference>
<feature type="domain" description="FYVE-type" evidence="10">
    <location>
        <begin position="1073"/>
        <end position="1133"/>
    </location>
</feature>
<dbReference type="InterPro" id="IPR049763">
    <property type="entry name" value="ANKFY1_BACK"/>
</dbReference>
<protein>
    <submittedName>
        <fullName evidence="11">ANFY1 protein</fullName>
    </submittedName>
</protein>
<dbReference type="SUPFAM" id="SSF57903">
    <property type="entry name" value="FYVE/PHD zinc finger"/>
    <property type="match status" value="1"/>
</dbReference>
<dbReference type="InterPro" id="IPR013083">
    <property type="entry name" value="Znf_RING/FYVE/PHD"/>
</dbReference>
<dbReference type="InterPro" id="IPR011333">
    <property type="entry name" value="SKP1/BTB/POZ_sf"/>
</dbReference>
<dbReference type="OrthoDB" id="2306477at2759"/>
<dbReference type="CDD" id="cd18501">
    <property type="entry name" value="BACK_ANKFY1_Rank5"/>
    <property type="match status" value="1"/>
</dbReference>
<dbReference type="Proteomes" id="UP000566314">
    <property type="component" value="Unassembled WGS sequence"/>
</dbReference>
<dbReference type="InterPro" id="IPR000210">
    <property type="entry name" value="BTB/POZ_dom"/>
</dbReference>
<dbReference type="SMART" id="SM00248">
    <property type="entry name" value="ANK"/>
    <property type="match status" value="17"/>
</dbReference>
<keyword evidence="8" id="KW-0175">Coiled coil</keyword>
<reference evidence="11 12" key="1">
    <citation type="submission" date="2019-09" db="EMBL/GenBank/DDBJ databases">
        <title>Bird 10,000 Genomes (B10K) Project - Family phase.</title>
        <authorList>
            <person name="Zhang G."/>
        </authorList>
    </citation>
    <scope>NUCLEOTIDE SEQUENCE [LARGE SCALE GENOMIC DNA]</scope>
    <source>
        <strain evidence="11">B10K-DU-012-02</strain>
    </source>
</reference>
<feature type="repeat" description="ANK" evidence="6">
    <location>
        <begin position="907"/>
        <end position="939"/>
    </location>
</feature>
<evidence type="ECO:0000259" key="9">
    <source>
        <dbReference type="PROSITE" id="PS50097"/>
    </source>
</evidence>
<dbReference type="Gene3D" id="3.30.40.10">
    <property type="entry name" value="Zinc/RING finger domain, C3HC4 (zinc finger)"/>
    <property type="match status" value="1"/>
</dbReference>
<feature type="repeat" description="ANK" evidence="6">
    <location>
        <begin position="746"/>
        <end position="778"/>
    </location>
</feature>
<evidence type="ECO:0000256" key="6">
    <source>
        <dbReference type="PROSITE-ProRule" id="PRU00023"/>
    </source>
</evidence>
<dbReference type="InterPro" id="IPR049765">
    <property type="entry name" value="ANFY1_BTB_POZ"/>
</dbReference>
<proteinExistence type="predicted"/>
<evidence type="ECO:0000256" key="4">
    <source>
        <dbReference type="ARBA" id="ARBA00022833"/>
    </source>
</evidence>
<feature type="non-terminal residue" evidence="11">
    <location>
        <position position="1"/>
    </location>
</feature>
<accession>A0A7L3HG73</accession>
<dbReference type="PROSITE" id="PS50088">
    <property type="entry name" value="ANK_REPEAT"/>
    <property type="match status" value="9"/>
</dbReference>
<dbReference type="GO" id="GO:0008270">
    <property type="term" value="F:zinc ion binding"/>
    <property type="evidence" value="ECO:0007669"/>
    <property type="project" value="UniProtKB-KW"/>
</dbReference>
<dbReference type="InterPro" id="IPR049764">
    <property type="entry name" value="ANFY1_FYVE"/>
</dbReference>
<keyword evidence="12" id="KW-1185">Reference proteome</keyword>
<dbReference type="InterPro" id="IPR011011">
    <property type="entry name" value="Znf_FYVE_PHD"/>
</dbReference>
<gene>
    <name evidence="11" type="primary">Ankfy1</name>
    <name evidence="11" type="ORF">BUPERY_R04925</name>
</gene>
<dbReference type="FunFam" id="1.25.40.20:FF:000142">
    <property type="entry name" value="Ankyrin repeat and FYVE domain containing 1"/>
    <property type="match status" value="1"/>
</dbReference>
<evidence type="ECO:0000256" key="5">
    <source>
        <dbReference type="ARBA" id="ARBA00023043"/>
    </source>
</evidence>
<dbReference type="Gene3D" id="1.25.40.20">
    <property type="entry name" value="Ankyrin repeat-containing domain"/>
    <property type="match status" value="5"/>
</dbReference>
<keyword evidence="5 6" id="KW-0040">ANK repeat</keyword>